<dbReference type="PANTHER" id="PTHR45862">
    <property type="entry name" value="PROTEIN SGT1 HOMOLOG"/>
    <property type="match status" value="1"/>
</dbReference>
<keyword evidence="7" id="KW-1185">Reference proteome</keyword>
<dbReference type="InterPro" id="IPR044563">
    <property type="entry name" value="Sgt1-like"/>
</dbReference>
<evidence type="ECO:0000259" key="5">
    <source>
        <dbReference type="PROSITE" id="PS51203"/>
    </source>
</evidence>
<dbReference type="Pfam" id="PF05002">
    <property type="entry name" value="SGS"/>
    <property type="match status" value="1"/>
</dbReference>
<dbReference type="OMA" id="WIKKCEE"/>
<dbReference type="CDD" id="cd06466">
    <property type="entry name" value="p23_CS_SGT1_like"/>
    <property type="match status" value="1"/>
</dbReference>
<dbReference type="PROSITE" id="PS50005">
    <property type="entry name" value="TPR"/>
    <property type="match status" value="2"/>
</dbReference>
<gene>
    <name evidence="6" type="ORF">KFE25_006145</name>
</gene>
<dbReference type="OrthoDB" id="1898560at2759"/>
<dbReference type="Gene3D" id="1.25.40.10">
    <property type="entry name" value="Tetratricopeptide repeat domain"/>
    <property type="match status" value="1"/>
</dbReference>
<dbReference type="InterPro" id="IPR008978">
    <property type="entry name" value="HSP20-like_chaperone"/>
</dbReference>
<dbReference type="PROSITE" id="PS51048">
    <property type="entry name" value="SGS"/>
    <property type="match status" value="1"/>
</dbReference>
<dbReference type="SUPFAM" id="SSF48452">
    <property type="entry name" value="TPR-like"/>
    <property type="match status" value="1"/>
</dbReference>
<evidence type="ECO:0000313" key="7">
    <source>
        <dbReference type="Proteomes" id="UP000751190"/>
    </source>
</evidence>
<dbReference type="PROSITE" id="PS51203">
    <property type="entry name" value="CS"/>
    <property type="match status" value="1"/>
</dbReference>
<dbReference type="GO" id="GO:0051087">
    <property type="term" value="F:protein-folding chaperone binding"/>
    <property type="evidence" value="ECO:0007669"/>
    <property type="project" value="InterPro"/>
</dbReference>
<dbReference type="InterPro" id="IPR007699">
    <property type="entry name" value="SGS_dom"/>
</dbReference>
<feature type="compositionally biased region" description="Basic and acidic residues" evidence="3">
    <location>
        <begin position="296"/>
        <end position="315"/>
    </location>
</feature>
<dbReference type="Gene3D" id="2.60.40.790">
    <property type="match status" value="1"/>
</dbReference>
<evidence type="ECO:0000256" key="3">
    <source>
        <dbReference type="SAM" id="MobiDB-lite"/>
    </source>
</evidence>
<dbReference type="InterPro" id="IPR007052">
    <property type="entry name" value="CS_dom"/>
</dbReference>
<feature type="domain" description="CS" evidence="5">
    <location>
        <begin position="167"/>
        <end position="257"/>
    </location>
</feature>
<evidence type="ECO:0000256" key="2">
    <source>
        <dbReference type="PROSITE-ProRule" id="PRU00339"/>
    </source>
</evidence>
<reference evidence="6" key="1">
    <citation type="submission" date="2021-05" db="EMBL/GenBank/DDBJ databases">
        <title>The genome of the haptophyte Pavlova lutheri (Diacronema luteri, Pavlovales) - a model for lipid biosynthesis in eukaryotic algae.</title>
        <authorList>
            <person name="Hulatt C.J."/>
            <person name="Posewitz M.C."/>
        </authorList>
    </citation>
    <scope>NUCLEOTIDE SEQUENCE</scope>
    <source>
        <strain evidence="6">NIVA-4/92</strain>
    </source>
</reference>
<feature type="compositionally biased region" description="Low complexity" evidence="3">
    <location>
        <begin position="274"/>
        <end position="292"/>
    </location>
</feature>
<dbReference type="SMART" id="SM00028">
    <property type="entry name" value="TPR"/>
    <property type="match status" value="3"/>
</dbReference>
<evidence type="ECO:0000256" key="1">
    <source>
        <dbReference type="ARBA" id="ARBA00008509"/>
    </source>
</evidence>
<dbReference type="Proteomes" id="UP000751190">
    <property type="component" value="Unassembled WGS sequence"/>
</dbReference>
<accession>A0A8J5Y1L5</accession>
<feature type="region of interest" description="Disordered" evidence="3">
    <location>
        <begin position="262"/>
        <end position="315"/>
    </location>
</feature>
<dbReference type="InterPro" id="IPR019734">
    <property type="entry name" value="TPR_rpt"/>
</dbReference>
<organism evidence="6 7">
    <name type="scientific">Diacronema lutheri</name>
    <name type="common">Unicellular marine alga</name>
    <name type="synonym">Monochrysis lutheri</name>
    <dbReference type="NCBI Taxonomy" id="2081491"/>
    <lineage>
        <taxon>Eukaryota</taxon>
        <taxon>Haptista</taxon>
        <taxon>Haptophyta</taxon>
        <taxon>Pavlovophyceae</taxon>
        <taxon>Pavlovales</taxon>
        <taxon>Pavlovaceae</taxon>
        <taxon>Diacronema</taxon>
    </lineage>
</organism>
<protein>
    <recommendedName>
        <fullName evidence="8">Suppressor of G2 allele of SKP1</fullName>
    </recommendedName>
</protein>
<dbReference type="Pfam" id="PF13414">
    <property type="entry name" value="TPR_11"/>
    <property type="match status" value="1"/>
</dbReference>
<evidence type="ECO:0008006" key="8">
    <source>
        <dbReference type="Google" id="ProtNLM"/>
    </source>
</evidence>
<feature type="domain" description="SGS" evidence="4">
    <location>
        <begin position="289"/>
        <end position="381"/>
    </location>
</feature>
<dbReference type="EMBL" id="JAGTXO010000002">
    <property type="protein sequence ID" value="KAG8469690.1"/>
    <property type="molecule type" value="Genomic_DNA"/>
</dbReference>
<comment type="caution">
    <text evidence="6">The sequence shown here is derived from an EMBL/GenBank/DDBJ whole genome shotgun (WGS) entry which is preliminary data.</text>
</comment>
<comment type="similarity">
    <text evidence="1">Belongs to the SGT1 family.</text>
</comment>
<name>A0A8J5Y1L5_DIALT</name>
<dbReference type="AlphaFoldDB" id="A0A8J5Y1L5"/>
<evidence type="ECO:0000259" key="4">
    <source>
        <dbReference type="PROSITE" id="PS51048"/>
    </source>
</evidence>
<sequence length="381" mass="40945">MATCASGASAYHEANALFVDGEYEASVVAYGRALEADPNNATYFSKRAIAQMRLGNHIDAVADVSKSLKLAPDFKGYLLKGEALFSTDEYDTASLAFKRALELAPDSIVARRWLRKCEAELSGAVLALAPVAATAVPARQPTAAAAMAPPPAAPRLAAEPLPATTDASRVRHEFYQTLTHVVVSVLIRGASADAVSVVYEQAELAVAVKLPGGSAEYQLHLSLFAQIVPTECSHEVGPAKIEIKLKKAVAAKWDSLEGSGEGGLTTFLPPSAQAGPSTPAPDDAATRPAYPTSRPKKTDWDKVEHEVKREEEETKLEGDEALQKLFRDIYARSDEDTRRAMNKSFQTSGGTVLSTNWGEVGTKDYEKERTAPAGQEWKKWG</sequence>
<keyword evidence="2" id="KW-0802">TPR repeat</keyword>
<dbReference type="InterPro" id="IPR011990">
    <property type="entry name" value="TPR-like_helical_dom_sf"/>
</dbReference>
<evidence type="ECO:0000313" key="6">
    <source>
        <dbReference type="EMBL" id="KAG8469690.1"/>
    </source>
</evidence>
<proteinExistence type="inferred from homology"/>
<dbReference type="Pfam" id="PF13181">
    <property type="entry name" value="TPR_8"/>
    <property type="match status" value="1"/>
</dbReference>
<feature type="repeat" description="TPR" evidence="2">
    <location>
        <begin position="7"/>
        <end position="40"/>
    </location>
</feature>
<feature type="repeat" description="TPR" evidence="2">
    <location>
        <begin position="74"/>
        <end position="107"/>
    </location>
</feature>
<dbReference type="SUPFAM" id="SSF49764">
    <property type="entry name" value="HSP20-like chaperones"/>
    <property type="match status" value="1"/>
</dbReference>
<dbReference type="Pfam" id="PF04969">
    <property type="entry name" value="CS"/>
    <property type="match status" value="1"/>
</dbReference>